<dbReference type="EMBL" id="VSRR010013070">
    <property type="protein sequence ID" value="MPC55314.1"/>
    <property type="molecule type" value="Genomic_DNA"/>
</dbReference>
<sequence>MGNLYPQNPLNQYHTPKAPNPTAPQPVAQQSLPSLDRYSLSKSLLQCLPGLLSFITSLTHIKFTSSNHPLPHGAFHMRYCCRSPAVSCWNVRLVLFGRFFTVFSV</sequence>
<proteinExistence type="predicted"/>
<dbReference type="Proteomes" id="UP000324222">
    <property type="component" value="Unassembled WGS sequence"/>
</dbReference>
<feature type="compositionally biased region" description="Polar residues" evidence="1">
    <location>
        <begin position="1"/>
        <end position="14"/>
    </location>
</feature>
<name>A0A5B7GFJ7_PORTR</name>
<protein>
    <submittedName>
        <fullName evidence="2">Uncharacterized protein</fullName>
    </submittedName>
</protein>
<gene>
    <name evidence="2" type="ORF">E2C01_049246</name>
</gene>
<accession>A0A5B7GFJ7</accession>
<reference evidence="2 3" key="1">
    <citation type="submission" date="2019-05" db="EMBL/GenBank/DDBJ databases">
        <title>Another draft genome of Portunus trituberculatus and its Hox gene families provides insights of decapod evolution.</title>
        <authorList>
            <person name="Jeong J.-H."/>
            <person name="Song I."/>
            <person name="Kim S."/>
            <person name="Choi T."/>
            <person name="Kim D."/>
            <person name="Ryu S."/>
            <person name="Kim W."/>
        </authorList>
    </citation>
    <scope>NUCLEOTIDE SEQUENCE [LARGE SCALE GENOMIC DNA]</scope>
    <source>
        <tissue evidence="2">Muscle</tissue>
    </source>
</reference>
<dbReference type="AlphaFoldDB" id="A0A5B7GFJ7"/>
<feature type="region of interest" description="Disordered" evidence="1">
    <location>
        <begin position="1"/>
        <end position="28"/>
    </location>
</feature>
<comment type="caution">
    <text evidence="2">The sequence shown here is derived from an EMBL/GenBank/DDBJ whole genome shotgun (WGS) entry which is preliminary data.</text>
</comment>
<organism evidence="2 3">
    <name type="scientific">Portunus trituberculatus</name>
    <name type="common">Swimming crab</name>
    <name type="synonym">Neptunus trituberculatus</name>
    <dbReference type="NCBI Taxonomy" id="210409"/>
    <lineage>
        <taxon>Eukaryota</taxon>
        <taxon>Metazoa</taxon>
        <taxon>Ecdysozoa</taxon>
        <taxon>Arthropoda</taxon>
        <taxon>Crustacea</taxon>
        <taxon>Multicrustacea</taxon>
        <taxon>Malacostraca</taxon>
        <taxon>Eumalacostraca</taxon>
        <taxon>Eucarida</taxon>
        <taxon>Decapoda</taxon>
        <taxon>Pleocyemata</taxon>
        <taxon>Brachyura</taxon>
        <taxon>Eubrachyura</taxon>
        <taxon>Portunoidea</taxon>
        <taxon>Portunidae</taxon>
        <taxon>Portuninae</taxon>
        <taxon>Portunus</taxon>
    </lineage>
</organism>
<evidence type="ECO:0000256" key="1">
    <source>
        <dbReference type="SAM" id="MobiDB-lite"/>
    </source>
</evidence>
<evidence type="ECO:0000313" key="2">
    <source>
        <dbReference type="EMBL" id="MPC55314.1"/>
    </source>
</evidence>
<evidence type="ECO:0000313" key="3">
    <source>
        <dbReference type="Proteomes" id="UP000324222"/>
    </source>
</evidence>
<keyword evidence="3" id="KW-1185">Reference proteome</keyword>